<feature type="compositionally biased region" description="Basic and acidic residues" evidence="2">
    <location>
        <begin position="400"/>
        <end position="414"/>
    </location>
</feature>
<feature type="compositionally biased region" description="Basic and acidic residues" evidence="2">
    <location>
        <begin position="206"/>
        <end position="216"/>
    </location>
</feature>
<feature type="compositionally biased region" description="Low complexity" evidence="2">
    <location>
        <begin position="171"/>
        <end position="181"/>
    </location>
</feature>
<feature type="compositionally biased region" description="Basic and acidic residues" evidence="2">
    <location>
        <begin position="317"/>
        <end position="327"/>
    </location>
</feature>
<proteinExistence type="predicted"/>
<feature type="compositionally biased region" description="Basic and acidic residues" evidence="2">
    <location>
        <begin position="123"/>
        <end position="142"/>
    </location>
</feature>
<feature type="compositionally biased region" description="Basic residues" evidence="2">
    <location>
        <begin position="384"/>
        <end position="399"/>
    </location>
</feature>
<protein>
    <submittedName>
        <fullName evidence="3">Uncharacterized protein</fullName>
    </submittedName>
</protein>
<gene>
    <name evidence="3" type="ORF">CUNI_LOCUS10403</name>
</gene>
<evidence type="ECO:0000256" key="1">
    <source>
        <dbReference type="SAM" id="Coils"/>
    </source>
</evidence>
<accession>A0A8S3ZAE9</accession>
<evidence type="ECO:0000256" key="2">
    <source>
        <dbReference type="SAM" id="MobiDB-lite"/>
    </source>
</evidence>
<feature type="compositionally biased region" description="Basic residues" evidence="2">
    <location>
        <begin position="333"/>
        <end position="343"/>
    </location>
</feature>
<sequence length="713" mass="82270">MQVPSLGGSSFYLKRNLKDVLPRALNEVCQARPRDPIEFLARCLYKAADCDLYFQEKAIFEAEKRMLEIQLKREEQQRQTAMLRYKKQISEHRDFLHIGDKKGKSSVEARRYNIHPRHRRHPVSTDKKKDSVDQKEGRRETARLSFFQGREFGSTLESTPINVSPESETLRSASRGASGASPTKSSIFRKGGLPAGESRSVVSVQRDSRSSSRTLEDDVLERNPSTLTSSSRTISRLASFGDEINIRDSRSPPSDLYETGETPKRDSLVRRTPRRKSKTVGDETKQIRSRSGSVVKRKKKTKQRSSSTDLTLGSFEVEDKGKLKDDSEAGVSSKRRRHKKRGSIKPTNTDNFQDGFPENMTMEEIYEWQLEDQTKKTAEETRRARGASKRKKSVDKKKSRTVEQLKVSKETGSDEERESDESASDIQGKPDAHSEEVSDDEDAEQRRRRKEEPRQQALTEQEEYELQRMTGVKKTKRRVADATKRSTRIKEFPKGEEEHGQEDTATVSRRINVSDSKLDKDVKRRHRRRITKTGTESSDAEESLESARRSRMGTPPPTREMSLEDTVRKRASKKSKQHRRRSFSKRKHSLGESESMRSFGQTSDISDTETVDYLSDTSHRPSDRTTFAITEEEYAYPFTPVECEWLLLDSNTLVCRHPVLGDIRSRPQSNSYALDVSAWADRENYNWRAIYDHEIYVVVEPYIEDYRFKRKHK</sequence>
<feature type="compositionally biased region" description="Polar residues" evidence="2">
    <location>
        <begin position="596"/>
        <end position="605"/>
    </location>
</feature>
<reference evidence="3" key="1">
    <citation type="submission" date="2021-04" db="EMBL/GenBank/DDBJ databases">
        <authorList>
            <consortium name="Molecular Ecology Group"/>
        </authorList>
    </citation>
    <scope>NUCLEOTIDE SEQUENCE</scope>
</reference>
<feature type="compositionally biased region" description="Low complexity" evidence="2">
    <location>
        <begin position="225"/>
        <end position="239"/>
    </location>
</feature>
<dbReference type="Pfam" id="PF05186">
    <property type="entry name" value="Dpy-30"/>
    <property type="match status" value="1"/>
</dbReference>
<feature type="compositionally biased region" description="Basic and acidic residues" evidence="2">
    <location>
        <begin position="372"/>
        <end position="383"/>
    </location>
</feature>
<name>A0A8S3ZAE9_9EUPU</name>
<feature type="compositionally biased region" description="Polar residues" evidence="2">
    <location>
        <begin position="156"/>
        <end position="167"/>
    </location>
</feature>
<feature type="compositionally biased region" description="Basic residues" evidence="2">
    <location>
        <begin position="569"/>
        <end position="588"/>
    </location>
</feature>
<dbReference type="AlphaFoldDB" id="A0A8S3ZAE9"/>
<feature type="region of interest" description="Disordered" evidence="2">
    <location>
        <begin position="103"/>
        <end position="144"/>
    </location>
</feature>
<evidence type="ECO:0000313" key="4">
    <source>
        <dbReference type="Proteomes" id="UP000678393"/>
    </source>
</evidence>
<organism evidence="3 4">
    <name type="scientific">Candidula unifasciata</name>
    <dbReference type="NCBI Taxonomy" id="100452"/>
    <lineage>
        <taxon>Eukaryota</taxon>
        <taxon>Metazoa</taxon>
        <taxon>Spiralia</taxon>
        <taxon>Lophotrochozoa</taxon>
        <taxon>Mollusca</taxon>
        <taxon>Gastropoda</taxon>
        <taxon>Heterobranchia</taxon>
        <taxon>Euthyneura</taxon>
        <taxon>Panpulmonata</taxon>
        <taxon>Eupulmonata</taxon>
        <taxon>Stylommatophora</taxon>
        <taxon>Helicina</taxon>
        <taxon>Helicoidea</taxon>
        <taxon>Geomitridae</taxon>
        <taxon>Candidula</taxon>
    </lineage>
</organism>
<feature type="region of interest" description="Disordered" evidence="2">
    <location>
        <begin position="156"/>
        <end position="621"/>
    </location>
</feature>
<dbReference type="OrthoDB" id="6099134at2759"/>
<dbReference type="InterPro" id="IPR007858">
    <property type="entry name" value="Dpy-30_motif"/>
</dbReference>
<keyword evidence="1" id="KW-0175">Coiled coil</keyword>
<dbReference type="Gene3D" id="1.20.890.10">
    <property type="entry name" value="cAMP-dependent protein kinase regulatory subunit, dimerization-anchoring domain"/>
    <property type="match status" value="1"/>
</dbReference>
<feature type="compositionally biased region" description="Basic residues" evidence="2">
    <location>
        <begin position="112"/>
        <end position="122"/>
    </location>
</feature>
<feature type="coiled-coil region" evidence="1">
    <location>
        <begin position="57"/>
        <end position="84"/>
    </location>
</feature>
<dbReference type="EMBL" id="CAJHNH020001890">
    <property type="protein sequence ID" value="CAG5124845.1"/>
    <property type="molecule type" value="Genomic_DNA"/>
</dbReference>
<dbReference type="InterPro" id="IPR049630">
    <property type="entry name" value="DYDC-like_DD"/>
</dbReference>
<feature type="compositionally biased region" description="Polar residues" evidence="2">
    <location>
        <begin position="503"/>
        <end position="515"/>
    </location>
</feature>
<feature type="compositionally biased region" description="Basic and acidic residues" evidence="2">
    <location>
        <begin position="478"/>
        <end position="502"/>
    </location>
</feature>
<evidence type="ECO:0000313" key="3">
    <source>
        <dbReference type="EMBL" id="CAG5124845.1"/>
    </source>
</evidence>
<dbReference type="CDD" id="cd22966">
    <property type="entry name" value="DD_DYDC-like"/>
    <property type="match status" value="1"/>
</dbReference>
<dbReference type="Proteomes" id="UP000678393">
    <property type="component" value="Unassembled WGS sequence"/>
</dbReference>
<keyword evidence="4" id="KW-1185">Reference proteome</keyword>
<comment type="caution">
    <text evidence="3">The sequence shown here is derived from an EMBL/GenBank/DDBJ whole genome shotgun (WGS) entry which is preliminary data.</text>
</comment>